<organism evidence="5 6">
    <name type="scientific">Hondaea fermentalgiana</name>
    <dbReference type="NCBI Taxonomy" id="2315210"/>
    <lineage>
        <taxon>Eukaryota</taxon>
        <taxon>Sar</taxon>
        <taxon>Stramenopiles</taxon>
        <taxon>Bigyra</taxon>
        <taxon>Labyrinthulomycetes</taxon>
        <taxon>Thraustochytrida</taxon>
        <taxon>Thraustochytriidae</taxon>
        <taxon>Hondaea</taxon>
    </lineage>
</organism>
<dbReference type="GO" id="GO:0005737">
    <property type="term" value="C:cytoplasm"/>
    <property type="evidence" value="ECO:0007669"/>
    <property type="project" value="UniProtKB-SubCell"/>
</dbReference>
<accession>A0A2R5GZV6</accession>
<protein>
    <recommendedName>
        <fullName evidence="2">Maspardin</fullName>
    </recommendedName>
</protein>
<comment type="caution">
    <text evidence="5">The sequence shown here is derived from an EMBL/GenBank/DDBJ whole genome shotgun (WGS) entry which is preliminary data.</text>
</comment>
<proteinExistence type="predicted"/>
<evidence type="ECO:0000256" key="1">
    <source>
        <dbReference type="ARBA" id="ARBA00004496"/>
    </source>
</evidence>
<dbReference type="PANTHER" id="PTHR15913">
    <property type="entry name" value="ACID CLUSTER PROTEIN 33"/>
    <property type="match status" value="1"/>
</dbReference>
<evidence type="ECO:0000313" key="6">
    <source>
        <dbReference type="Proteomes" id="UP000241890"/>
    </source>
</evidence>
<sequence length="138" mass="15211">MLGLSGRGYRVLAVGYPVAWTQKEWAESFARFMAAKDIRSAHLYGVSLGGHLALVFARYFPERVLSLALTNALCDTSQFAENAPMPVAAYAYMPSFVLREFILEGFPKDAAFPVGVGEAIEFQMMQLDTLTQAELAHV</sequence>
<dbReference type="PANTHER" id="PTHR15913:SF0">
    <property type="entry name" value="MASPARDIN"/>
    <property type="match status" value="1"/>
</dbReference>
<name>A0A2R5GZV6_9STRA</name>
<reference evidence="5 6" key="1">
    <citation type="submission" date="2017-12" db="EMBL/GenBank/DDBJ databases">
        <title>Sequencing, de novo assembly and annotation of complete genome of a new Thraustochytrid species, strain FCC1311.</title>
        <authorList>
            <person name="Sedici K."/>
            <person name="Godart F."/>
            <person name="Aiese Cigliano R."/>
            <person name="Sanseverino W."/>
            <person name="Barakat M."/>
            <person name="Ortet P."/>
            <person name="Marechal E."/>
            <person name="Cagnac O."/>
            <person name="Amato A."/>
        </authorList>
    </citation>
    <scope>NUCLEOTIDE SEQUENCE [LARGE SCALE GENOMIC DNA]</scope>
</reference>
<dbReference type="InterPro" id="IPR000073">
    <property type="entry name" value="AB_hydrolase_1"/>
</dbReference>
<evidence type="ECO:0000256" key="3">
    <source>
        <dbReference type="ARBA" id="ARBA00022490"/>
    </source>
</evidence>
<keyword evidence="3" id="KW-0963">Cytoplasm</keyword>
<dbReference type="Proteomes" id="UP000241890">
    <property type="component" value="Unassembled WGS sequence"/>
</dbReference>
<feature type="domain" description="AB hydrolase-1" evidence="4">
    <location>
        <begin position="24"/>
        <end position="92"/>
    </location>
</feature>
<evidence type="ECO:0000313" key="5">
    <source>
        <dbReference type="EMBL" id="GBG34303.1"/>
    </source>
</evidence>
<dbReference type="InterPro" id="IPR029058">
    <property type="entry name" value="AB_hydrolase_fold"/>
</dbReference>
<comment type="subcellular location">
    <subcellularLocation>
        <location evidence="1">Cytoplasm</location>
    </subcellularLocation>
</comment>
<dbReference type="OrthoDB" id="10264550at2759"/>
<evidence type="ECO:0000256" key="2">
    <source>
        <dbReference type="ARBA" id="ARBA00020148"/>
    </source>
</evidence>
<dbReference type="InParanoid" id="A0A2R5GZV6"/>
<gene>
    <name evidence="5" type="ORF">FCC1311_105262</name>
</gene>
<dbReference type="SUPFAM" id="SSF53474">
    <property type="entry name" value="alpha/beta-Hydrolases"/>
    <property type="match status" value="1"/>
</dbReference>
<keyword evidence="6" id="KW-1185">Reference proteome</keyword>
<dbReference type="Gene3D" id="3.40.50.1820">
    <property type="entry name" value="alpha/beta hydrolase"/>
    <property type="match status" value="1"/>
</dbReference>
<dbReference type="AlphaFoldDB" id="A0A2R5GZV6"/>
<dbReference type="InterPro" id="IPR026151">
    <property type="entry name" value="Maspardin"/>
</dbReference>
<evidence type="ECO:0000259" key="4">
    <source>
        <dbReference type="Pfam" id="PF00561"/>
    </source>
</evidence>
<dbReference type="Pfam" id="PF00561">
    <property type="entry name" value="Abhydrolase_1"/>
    <property type="match status" value="1"/>
</dbReference>
<dbReference type="EMBL" id="BEYU01000186">
    <property type="protein sequence ID" value="GBG34303.1"/>
    <property type="molecule type" value="Genomic_DNA"/>
</dbReference>